<dbReference type="CDD" id="cd00009">
    <property type="entry name" value="AAA"/>
    <property type="match status" value="1"/>
</dbReference>
<proteinExistence type="predicted"/>
<dbReference type="SUPFAM" id="SSF46689">
    <property type="entry name" value="Homeodomain-like"/>
    <property type="match status" value="1"/>
</dbReference>
<reference evidence="10" key="1">
    <citation type="submission" date="2020-09" db="EMBL/GenBank/DDBJ databases">
        <title>New species isolated from human feces.</title>
        <authorList>
            <person name="Kitahara M."/>
            <person name="Shigeno Y."/>
            <person name="Shime M."/>
            <person name="Matsumoto Y."/>
            <person name="Nakamura S."/>
            <person name="Motooka D."/>
            <person name="Fukuoka S."/>
            <person name="Nishikawa H."/>
            <person name="Benno Y."/>
        </authorList>
    </citation>
    <scope>NUCLEOTIDE SEQUENCE</scope>
    <source>
        <strain evidence="10">MM59</strain>
    </source>
</reference>
<keyword evidence="3" id="KW-0067">ATP-binding</keyword>
<evidence type="ECO:0000259" key="8">
    <source>
        <dbReference type="PROSITE" id="PS50045"/>
    </source>
</evidence>
<dbReference type="FunFam" id="3.40.50.300:FF:000006">
    <property type="entry name" value="DNA-binding transcriptional regulator NtrC"/>
    <property type="match status" value="1"/>
</dbReference>
<dbReference type="InterPro" id="IPR013656">
    <property type="entry name" value="PAS_4"/>
</dbReference>
<sequence>MDQHIFPIMSEEFLGPLLEELLENPLMGVNITDGQGRVLFLNRTHKHITGHSPELYLGRTMEELAKDGLVSESATSLVLKTKQAVSINQVTSHRDHFYQVHAVPLKDQEGGIQYVINYLVNISDIVKLKNKIMAMNSWNKVPANHSDLIQMNLNRTGELIYQSKVMQDVVEAAAKVAEYEVSVLLTGPSGVGKEMIANLIHSHSSRSGAPFVKINCAAIPDHLLESELFGYEPGAFTGGNPRGKKGLIERSNTGTLLLDEIGDLPLGLQSKLLRVLQTHSLRHIGGHKDIQVNFRLISSTNANLRQMIQDKTFREDLYYRINVIEIAIPCLEERRDDIPLLANHFLKQANLKYGTEKSFDPDALHFLSACRYPGNVRELQNVIERAMIMSSGRVIAPEDMQKAFGIPQEETAPRSAYIVPELEEGLSLKELMGRYEKQLLLAYQEKYKSGVKMAEALQTDQSTISRKLSRYHIRSD</sequence>
<keyword evidence="1" id="KW-0547">Nucleotide-binding</keyword>
<dbReference type="AlphaFoldDB" id="A0A810QD65"/>
<dbReference type="Pfam" id="PF00158">
    <property type="entry name" value="Sigma54_activat"/>
    <property type="match status" value="1"/>
</dbReference>
<dbReference type="InterPro" id="IPR027417">
    <property type="entry name" value="P-loop_NTPase"/>
</dbReference>
<accession>A0A810QD65</accession>
<evidence type="ECO:0000256" key="1">
    <source>
        <dbReference type="ARBA" id="ARBA00022741"/>
    </source>
</evidence>
<dbReference type="Pfam" id="PF25601">
    <property type="entry name" value="AAA_lid_14"/>
    <property type="match status" value="1"/>
</dbReference>
<dbReference type="Gene3D" id="1.10.8.60">
    <property type="match status" value="1"/>
</dbReference>
<dbReference type="PROSITE" id="PS00676">
    <property type="entry name" value="SIGMA54_INTERACT_2"/>
    <property type="match status" value="1"/>
</dbReference>
<dbReference type="InterPro" id="IPR035965">
    <property type="entry name" value="PAS-like_dom_sf"/>
</dbReference>
<evidence type="ECO:0000313" key="10">
    <source>
        <dbReference type="EMBL" id="BCK83736.1"/>
    </source>
</evidence>
<gene>
    <name evidence="10" type="ORF">MM59RIKEN_10550</name>
</gene>
<dbReference type="RefSeq" id="WP_213542846.1">
    <property type="nucleotide sequence ID" value="NZ_AP023420.1"/>
</dbReference>
<evidence type="ECO:0000313" key="11">
    <source>
        <dbReference type="Proteomes" id="UP000679848"/>
    </source>
</evidence>
<protein>
    <recommendedName>
        <fullName evidence="7">HTH-type transcriptional regulatory protein TyrR</fullName>
    </recommendedName>
</protein>
<dbReference type="InterPro" id="IPR025944">
    <property type="entry name" value="Sigma_54_int_dom_CS"/>
</dbReference>
<evidence type="ECO:0000256" key="5">
    <source>
        <dbReference type="ARBA" id="ARBA00023125"/>
    </source>
</evidence>
<keyword evidence="4" id="KW-0805">Transcription regulation</keyword>
<dbReference type="SMART" id="SM00382">
    <property type="entry name" value="AAA"/>
    <property type="match status" value="1"/>
</dbReference>
<dbReference type="EMBL" id="AP023420">
    <property type="protein sequence ID" value="BCK83736.1"/>
    <property type="molecule type" value="Genomic_DNA"/>
</dbReference>
<keyword evidence="11" id="KW-1185">Reference proteome</keyword>
<name>A0A810QD65_9FIRM</name>
<dbReference type="SUPFAM" id="SSF52540">
    <property type="entry name" value="P-loop containing nucleoside triphosphate hydrolases"/>
    <property type="match status" value="1"/>
</dbReference>
<evidence type="ECO:0000256" key="7">
    <source>
        <dbReference type="ARBA" id="ARBA00029500"/>
    </source>
</evidence>
<dbReference type="PANTHER" id="PTHR32071">
    <property type="entry name" value="TRANSCRIPTIONAL REGULATORY PROTEIN"/>
    <property type="match status" value="1"/>
</dbReference>
<dbReference type="PROSITE" id="PS50045">
    <property type="entry name" value="SIGMA54_INTERACT_4"/>
    <property type="match status" value="1"/>
</dbReference>
<dbReference type="PROSITE" id="PS50112">
    <property type="entry name" value="PAS"/>
    <property type="match status" value="1"/>
</dbReference>
<dbReference type="Gene3D" id="3.40.50.300">
    <property type="entry name" value="P-loop containing nucleotide triphosphate hydrolases"/>
    <property type="match status" value="1"/>
</dbReference>
<dbReference type="NCBIfam" id="TIGR00229">
    <property type="entry name" value="sensory_box"/>
    <property type="match status" value="1"/>
</dbReference>
<dbReference type="Proteomes" id="UP000679848">
    <property type="component" value="Chromosome"/>
</dbReference>
<dbReference type="GO" id="GO:0003677">
    <property type="term" value="F:DNA binding"/>
    <property type="evidence" value="ECO:0007669"/>
    <property type="project" value="UniProtKB-KW"/>
</dbReference>
<keyword evidence="2" id="KW-0058">Aromatic hydrocarbons catabolism</keyword>
<evidence type="ECO:0000256" key="3">
    <source>
        <dbReference type="ARBA" id="ARBA00022840"/>
    </source>
</evidence>
<dbReference type="InterPro" id="IPR030828">
    <property type="entry name" value="HTH_TyrR"/>
</dbReference>
<dbReference type="InterPro" id="IPR025943">
    <property type="entry name" value="Sigma_54_int_dom_ATP-bd_2"/>
</dbReference>
<organism evidence="10 11">
    <name type="scientific">Pusillibacter faecalis</name>
    <dbReference type="NCBI Taxonomy" id="2714358"/>
    <lineage>
        <taxon>Bacteria</taxon>
        <taxon>Bacillati</taxon>
        <taxon>Bacillota</taxon>
        <taxon>Clostridia</taxon>
        <taxon>Eubacteriales</taxon>
        <taxon>Oscillospiraceae</taxon>
        <taxon>Pusillibacter</taxon>
    </lineage>
</organism>
<dbReference type="InterPro" id="IPR003593">
    <property type="entry name" value="AAA+_ATPase"/>
</dbReference>
<dbReference type="PROSITE" id="PS00688">
    <property type="entry name" value="SIGMA54_INTERACT_3"/>
    <property type="match status" value="1"/>
</dbReference>
<dbReference type="InterPro" id="IPR009057">
    <property type="entry name" value="Homeodomain-like_sf"/>
</dbReference>
<dbReference type="Gene3D" id="3.30.450.20">
    <property type="entry name" value="PAS domain"/>
    <property type="match status" value="1"/>
</dbReference>
<feature type="domain" description="Sigma-54 factor interaction" evidence="8">
    <location>
        <begin position="159"/>
        <end position="388"/>
    </location>
</feature>
<dbReference type="Pfam" id="PF18024">
    <property type="entry name" value="HTH_50"/>
    <property type="match status" value="1"/>
</dbReference>
<evidence type="ECO:0000256" key="2">
    <source>
        <dbReference type="ARBA" id="ARBA00022797"/>
    </source>
</evidence>
<dbReference type="SUPFAM" id="SSF55785">
    <property type="entry name" value="PYP-like sensor domain (PAS domain)"/>
    <property type="match status" value="1"/>
</dbReference>
<dbReference type="GO" id="GO:0005524">
    <property type="term" value="F:ATP binding"/>
    <property type="evidence" value="ECO:0007669"/>
    <property type="project" value="UniProtKB-KW"/>
</dbReference>
<keyword evidence="5" id="KW-0238">DNA-binding</keyword>
<evidence type="ECO:0000256" key="4">
    <source>
        <dbReference type="ARBA" id="ARBA00023015"/>
    </source>
</evidence>
<evidence type="ECO:0000256" key="6">
    <source>
        <dbReference type="ARBA" id="ARBA00023163"/>
    </source>
</evidence>
<feature type="domain" description="PAS" evidence="9">
    <location>
        <begin position="18"/>
        <end position="61"/>
    </location>
</feature>
<dbReference type="KEGG" id="pfaa:MM59RIKEN_10550"/>
<evidence type="ECO:0000259" key="9">
    <source>
        <dbReference type="PROSITE" id="PS50112"/>
    </source>
</evidence>
<dbReference type="GO" id="GO:0006355">
    <property type="term" value="P:regulation of DNA-templated transcription"/>
    <property type="evidence" value="ECO:0007669"/>
    <property type="project" value="InterPro"/>
</dbReference>
<keyword evidence="6" id="KW-0804">Transcription</keyword>
<dbReference type="InterPro" id="IPR000014">
    <property type="entry name" value="PAS"/>
</dbReference>
<dbReference type="InterPro" id="IPR058031">
    <property type="entry name" value="AAA_lid_NorR"/>
</dbReference>
<dbReference type="InterPro" id="IPR002078">
    <property type="entry name" value="Sigma_54_int"/>
</dbReference>
<dbReference type="Pfam" id="PF08448">
    <property type="entry name" value="PAS_4"/>
    <property type="match status" value="1"/>
</dbReference>
<dbReference type="Gene3D" id="1.10.10.60">
    <property type="entry name" value="Homeodomain-like"/>
    <property type="match status" value="1"/>
</dbReference>